<accession>A0ABR2MKI3</accession>
<dbReference type="PANTHER" id="PTHR47600:SF1">
    <property type="entry name" value="NUCLEIC ACID-BINDING, OB-FOLD-LIKE PROTEIN"/>
    <property type="match status" value="1"/>
</dbReference>
<proteinExistence type="predicted"/>
<evidence type="ECO:0000256" key="1">
    <source>
        <dbReference type="SAM" id="Phobius"/>
    </source>
</evidence>
<sequence length="660" mass="73415">MRNAKKARSEPIEVVQYSLINKHQIQPGGAYPIRRCAMPCFGVNDETPPPLSKLSIHDLALELASTVTLSPSLAPDSTVIPMMQAPGQVPFRVGQCKPLTFLFNDPLGWRPSQSRHYQGKEDSASFGSLIGFFPYRNLSTKWKFLAFESWLKKKGLDPSLHRQNLSIMGNYKGWNENPTIDSNQNLKKDKEMSLSDMKFDELLEAYEEEKTKYLTSFVGQTTRWKVHTTILLRPPSTRFPQAVSVALDLHFLLLIAASHVRHLPPTCLALWLAFPPPASSALLQPFLSLKPTAGSLPASLPRSAVTNIPSPSSNSRFLLLKASNCLLFLRQLIFSLRQPSSLSSWPGFARGTHRVSYPLLPGLGFGFLVVRDCSGFFSEPNLRQVPASRSLSYRRVSLLYENWYTNISDFLARILFYLLTFCFNVLMLFLSYFRICLSICNCAVYYPEPDLRQVSSFASIVSPRQDGWIPRHIVVAASVCHVVGTRASLGYIEKILHLDWRRVRFSCHDVSGLGDGQWEWSLRCVGQPHTDLRFAAGLFLVSGGMARSDVYRAGAQELLRSWRQSGGGPLAALISPSPSSLASCLLSRQCRTKIIKNFTSKTEEGGSVLLELAFFSGCRGLGSPSLCRAEPACPDSLPHAELCFSVRLFLILGGIARSGV</sequence>
<organism evidence="2 3">
    <name type="scientific">Platanthera guangdongensis</name>
    <dbReference type="NCBI Taxonomy" id="2320717"/>
    <lineage>
        <taxon>Eukaryota</taxon>
        <taxon>Viridiplantae</taxon>
        <taxon>Streptophyta</taxon>
        <taxon>Embryophyta</taxon>
        <taxon>Tracheophyta</taxon>
        <taxon>Spermatophyta</taxon>
        <taxon>Magnoliopsida</taxon>
        <taxon>Liliopsida</taxon>
        <taxon>Asparagales</taxon>
        <taxon>Orchidaceae</taxon>
        <taxon>Orchidoideae</taxon>
        <taxon>Orchideae</taxon>
        <taxon>Orchidinae</taxon>
        <taxon>Platanthera</taxon>
    </lineage>
</organism>
<gene>
    <name evidence="2" type="ORF">KSP40_PGU012980</name>
</gene>
<keyword evidence="1" id="KW-0812">Transmembrane</keyword>
<keyword evidence="1" id="KW-1133">Transmembrane helix</keyword>
<dbReference type="PANTHER" id="PTHR47600">
    <property type="entry name" value="NUCLEIC ACID-BINDING, OB-FOLD-LIKE PROTEIN"/>
    <property type="match status" value="1"/>
</dbReference>
<name>A0ABR2MKI3_9ASPA</name>
<protein>
    <submittedName>
        <fullName evidence="2">Uncharacterized protein</fullName>
    </submittedName>
</protein>
<comment type="caution">
    <text evidence="2">The sequence shown here is derived from an EMBL/GenBank/DDBJ whole genome shotgun (WGS) entry which is preliminary data.</text>
</comment>
<evidence type="ECO:0000313" key="2">
    <source>
        <dbReference type="EMBL" id="KAK8964560.1"/>
    </source>
</evidence>
<feature type="transmembrane region" description="Helical" evidence="1">
    <location>
        <begin position="414"/>
        <end position="433"/>
    </location>
</feature>
<dbReference type="EMBL" id="JBBWWR010000007">
    <property type="protein sequence ID" value="KAK8964560.1"/>
    <property type="molecule type" value="Genomic_DNA"/>
</dbReference>
<reference evidence="2 3" key="1">
    <citation type="journal article" date="2022" name="Nat. Plants">
        <title>Genomes of leafy and leafless Platanthera orchids illuminate the evolution of mycoheterotrophy.</title>
        <authorList>
            <person name="Li M.H."/>
            <person name="Liu K.W."/>
            <person name="Li Z."/>
            <person name="Lu H.C."/>
            <person name="Ye Q.L."/>
            <person name="Zhang D."/>
            <person name="Wang J.Y."/>
            <person name="Li Y.F."/>
            <person name="Zhong Z.M."/>
            <person name="Liu X."/>
            <person name="Yu X."/>
            <person name="Liu D.K."/>
            <person name="Tu X.D."/>
            <person name="Liu B."/>
            <person name="Hao Y."/>
            <person name="Liao X.Y."/>
            <person name="Jiang Y.T."/>
            <person name="Sun W.H."/>
            <person name="Chen J."/>
            <person name="Chen Y.Q."/>
            <person name="Ai Y."/>
            <person name="Zhai J.W."/>
            <person name="Wu S.S."/>
            <person name="Zhou Z."/>
            <person name="Hsiao Y.Y."/>
            <person name="Wu W.L."/>
            <person name="Chen Y.Y."/>
            <person name="Lin Y.F."/>
            <person name="Hsu J.L."/>
            <person name="Li C.Y."/>
            <person name="Wang Z.W."/>
            <person name="Zhao X."/>
            <person name="Zhong W.Y."/>
            <person name="Ma X.K."/>
            <person name="Ma L."/>
            <person name="Huang J."/>
            <person name="Chen G.Z."/>
            <person name="Huang M.Z."/>
            <person name="Huang L."/>
            <person name="Peng D.H."/>
            <person name="Luo Y.B."/>
            <person name="Zou S.Q."/>
            <person name="Chen S.P."/>
            <person name="Lan S."/>
            <person name="Tsai W.C."/>
            <person name="Van de Peer Y."/>
            <person name="Liu Z.J."/>
        </authorList>
    </citation>
    <scope>NUCLEOTIDE SEQUENCE [LARGE SCALE GENOMIC DNA]</scope>
    <source>
        <strain evidence="2">Lor288</strain>
    </source>
</reference>
<evidence type="ECO:0000313" key="3">
    <source>
        <dbReference type="Proteomes" id="UP001412067"/>
    </source>
</evidence>
<dbReference type="Proteomes" id="UP001412067">
    <property type="component" value="Unassembled WGS sequence"/>
</dbReference>
<keyword evidence="1" id="KW-0472">Membrane</keyword>
<keyword evidence="3" id="KW-1185">Reference proteome</keyword>